<keyword evidence="10" id="KW-1185">Reference proteome</keyword>
<dbReference type="OrthoDB" id="3268460at2"/>
<sequence>MPKNVWLLVIGAFINITGSSLIWPLNTIYMHDHLGQSLSVAGFVLMMNAGATVLGNLVGGYLFDKLGGYKSIMLGISITVISLIGITIWHGWPHYVYFLIIMGFGSGIVIPAMFALVGSVWPEGGRKGFNAIYLAQNLGVAVGPALAGPIAEMSFDYLFISNLGLYIIFLLIALITYRHMVPKIEKGNNEEVNENKPSKANFYSLLILCSAFLLAWVAYSQWASTLSTHIQQLGIGLKEYSLLWSINGLLIITLQPLISPLVQRFEKQIKGQLVLGMLIMMGSFIIILFADSFKMFAVAMMILTLGEIFVWPAVPTIANMLAPKGKGGTYQGVVNSIGSIGRMIGPFIGGIIVDVYNMDVLIAVLCGLFIIGIVPCILYDRPLKRGNGEYTEHIPADNN</sequence>
<dbReference type="PROSITE" id="PS50850">
    <property type="entry name" value="MFS"/>
    <property type="match status" value="1"/>
</dbReference>
<keyword evidence="4 7" id="KW-0812">Transmembrane</keyword>
<feature type="transmembrane region" description="Helical" evidence="7">
    <location>
        <begin position="95"/>
        <end position="117"/>
    </location>
</feature>
<dbReference type="AlphaFoldDB" id="A0A0A3I6V8"/>
<dbReference type="CDD" id="cd17329">
    <property type="entry name" value="MFS_MdtH_MDR_like"/>
    <property type="match status" value="1"/>
</dbReference>
<evidence type="ECO:0000256" key="3">
    <source>
        <dbReference type="ARBA" id="ARBA00022475"/>
    </source>
</evidence>
<name>A0A0A3I6V8_9BACL</name>
<feature type="transmembrane region" description="Helical" evidence="7">
    <location>
        <begin position="359"/>
        <end position="379"/>
    </location>
</feature>
<dbReference type="SUPFAM" id="SSF103473">
    <property type="entry name" value="MFS general substrate transporter"/>
    <property type="match status" value="1"/>
</dbReference>
<feature type="transmembrane region" description="Helical" evidence="7">
    <location>
        <begin position="296"/>
        <end position="321"/>
    </location>
</feature>
<keyword evidence="3" id="KW-1003">Cell membrane</keyword>
<dbReference type="GO" id="GO:0022857">
    <property type="term" value="F:transmembrane transporter activity"/>
    <property type="evidence" value="ECO:0007669"/>
    <property type="project" value="InterPro"/>
</dbReference>
<dbReference type="RefSeq" id="WP_036197380.1">
    <property type="nucleotide sequence ID" value="NZ_AVCY01000025.1"/>
</dbReference>
<dbReference type="InterPro" id="IPR050171">
    <property type="entry name" value="MFS_Transporters"/>
</dbReference>
<comment type="caution">
    <text evidence="9">The sequence shown here is derived from an EMBL/GenBank/DDBJ whole genome shotgun (WGS) entry which is preliminary data.</text>
</comment>
<feature type="domain" description="Major facilitator superfamily (MFS) profile" evidence="8">
    <location>
        <begin position="4"/>
        <end position="384"/>
    </location>
</feature>
<dbReference type="InterPro" id="IPR020846">
    <property type="entry name" value="MFS_dom"/>
</dbReference>
<feature type="transmembrane region" description="Helical" evidence="7">
    <location>
        <begin position="333"/>
        <end position="353"/>
    </location>
</feature>
<dbReference type="PANTHER" id="PTHR23517">
    <property type="entry name" value="RESISTANCE PROTEIN MDTM, PUTATIVE-RELATED-RELATED"/>
    <property type="match status" value="1"/>
</dbReference>
<feature type="transmembrane region" description="Helical" evidence="7">
    <location>
        <begin position="129"/>
        <end position="151"/>
    </location>
</feature>
<comment type="subcellular location">
    <subcellularLocation>
        <location evidence="1">Cell membrane</location>
        <topology evidence="1">Multi-pass membrane protein</topology>
    </subcellularLocation>
</comment>
<feature type="transmembrane region" description="Helical" evidence="7">
    <location>
        <begin position="37"/>
        <end position="59"/>
    </location>
</feature>
<evidence type="ECO:0000256" key="5">
    <source>
        <dbReference type="ARBA" id="ARBA00022989"/>
    </source>
</evidence>
<reference evidence="9 10" key="1">
    <citation type="submission" date="2014-02" db="EMBL/GenBank/DDBJ databases">
        <title>Draft genome sequence of Lysinibacillus sinduriensis JCM 15800.</title>
        <authorList>
            <person name="Zhang F."/>
            <person name="Wang G."/>
            <person name="Zhang L."/>
        </authorList>
    </citation>
    <scope>NUCLEOTIDE SEQUENCE [LARGE SCALE GENOMIC DNA]</scope>
    <source>
        <strain evidence="9 10">JCM 15800</strain>
    </source>
</reference>
<organism evidence="9 10">
    <name type="scientific">Ureibacillus sinduriensis BLB-1 = JCM 15800</name>
    <dbReference type="NCBI Taxonomy" id="1384057"/>
    <lineage>
        <taxon>Bacteria</taxon>
        <taxon>Bacillati</taxon>
        <taxon>Bacillota</taxon>
        <taxon>Bacilli</taxon>
        <taxon>Bacillales</taxon>
        <taxon>Caryophanaceae</taxon>
        <taxon>Ureibacillus</taxon>
    </lineage>
</organism>
<evidence type="ECO:0000256" key="2">
    <source>
        <dbReference type="ARBA" id="ARBA00022448"/>
    </source>
</evidence>
<keyword evidence="6 7" id="KW-0472">Membrane</keyword>
<gene>
    <name evidence="9" type="ORF">CD33_01295</name>
</gene>
<dbReference type="PANTHER" id="PTHR23517:SF10">
    <property type="entry name" value="MAJOR FACILITATOR SUPERFAMILY (MFS) PROFILE DOMAIN-CONTAINING PROTEIN"/>
    <property type="match status" value="1"/>
</dbReference>
<dbReference type="Gene3D" id="1.20.1250.20">
    <property type="entry name" value="MFS general substrate transporter like domains"/>
    <property type="match status" value="2"/>
</dbReference>
<dbReference type="EMBL" id="JPVO01000031">
    <property type="protein sequence ID" value="KGR78428.1"/>
    <property type="molecule type" value="Genomic_DNA"/>
</dbReference>
<feature type="transmembrane region" description="Helical" evidence="7">
    <location>
        <begin position="157"/>
        <end position="177"/>
    </location>
</feature>
<keyword evidence="5 7" id="KW-1133">Transmembrane helix</keyword>
<evidence type="ECO:0000259" key="8">
    <source>
        <dbReference type="PROSITE" id="PS50850"/>
    </source>
</evidence>
<keyword evidence="2" id="KW-0813">Transport</keyword>
<dbReference type="InterPro" id="IPR011701">
    <property type="entry name" value="MFS"/>
</dbReference>
<dbReference type="GO" id="GO:0005886">
    <property type="term" value="C:plasma membrane"/>
    <property type="evidence" value="ECO:0007669"/>
    <property type="project" value="UniProtKB-SubCell"/>
</dbReference>
<feature type="transmembrane region" description="Helical" evidence="7">
    <location>
        <begin position="202"/>
        <end position="222"/>
    </location>
</feature>
<dbReference type="Proteomes" id="UP000030408">
    <property type="component" value="Unassembled WGS sequence"/>
</dbReference>
<evidence type="ECO:0000256" key="7">
    <source>
        <dbReference type="SAM" id="Phobius"/>
    </source>
</evidence>
<dbReference type="Pfam" id="PF07690">
    <property type="entry name" value="MFS_1"/>
    <property type="match status" value="1"/>
</dbReference>
<dbReference type="PRINTS" id="PR01035">
    <property type="entry name" value="TCRTETA"/>
</dbReference>
<dbReference type="InterPro" id="IPR001958">
    <property type="entry name" value="Tet-R_TetA/multi-R_MdtG-like"/>
</dbReference>
<evidence type="ECO:0000256" key="6">
    <source>
        <dbReference type="ARBA" id="ARBA00023136"/>
    </source>
</evidence>
<dbReference type="STRING" id="1384057.CD33_01295"/>
<dbReference type="eggNOG" id="COG2814">
    <property type="taxonomic scope" value="Bacteria"/>
</dbReference>
<evidence type="ECO:0000256" key="4">
    <source>
        <dbReference type="ARBA" id="ARBA00022692"/>
    </source>
</evidence>
<feature type="transmembrane region" description="Helical" evidence="7">
    <location>
        <begin position="71"/>
        <end position="89"/>
    </location>
</feature>
<dbReference type="InterPro" id="IPR036259">
    <property type="entry name" value="MFS_trans_sf"/>
</dbReference>
<protein>
    <submittedName>
        <fullName evidence="9">Multidrug MFS transporter</fullName>
    </submittedName>
</protein>
<evidence type="ECO:0000313" key="10">
    <source>
        <dbReference type="Proteomes" id="UP000030408"/>
    </source>
</evidence>
<feature type="transmembrane region" description="Helical" evidence="7">
    <location>
        <begin position="5"/>
        <end position="25"/>
    </location>
</feature>
<evidence type="ECO:0000313" key="9">
    <source>
        <dbReference type="EMBL" id="KGR78428.1"/>
    </source>
</evidence>
<feature type="transmembrane region" description="Helical" evidence="7">
    <location>
        <begin position="242"/>
        <end position="261"/>
    </location>
</feature>
<proteinExistence type="predicted"/>
<evidence type="ECO:0000256" key="1">
    <source>
        <dbReference type="ARBA" id="ARBA00004651"/>
    </source>
</evidence>
<feature type="transmembrane region" description="Helical" evidence="7">
    <location>
        <begin position="273"/>
        <end position="290"/>
    </location>
</feature>
<accession>A0A0A3I6V8</accession>